<reference evidence="1 2" key="1">
    <citation type="submission" date="2017-11" db="EMBL/GenBank/DDBJ databases">
        <title>Genomic Encyclopedia of Archaeal and Bacterial Type Strains, Phase II (KMG-II): From Individual Species to Whole Genera.</title>
        <authorList>
            <person name="Goeker M."/>
        </authorList>
    </citation>
    <scope>NUCLEOTIDE SEQUENCE [LARGE SCALE GENOMIC DNA]</scope>
    <source>
        <strain evidence="1 2">DSM 27268</strain>
    </source>
</reference>
<gene>
    <name evidence="1" type="ORF">BXY57_0123</name>
</gene>
<dbReference type="AlphaFoldDB" id="A0A2M9CRM8"/>
<dbReference type="EMBL" id="PGFG01000001">
    <property type="protein sequence ID" value="PJJ74564.1"/>
    <property type="molecule type" value="Genomic_DNA"/>
</dbReference>
<dbReference type="RefSeq" id="WP_245860576.1">
    <property type="nucleotide sequence ID" value="NZ_PGFG01000001.1"/>
</dbReference>
<evidence type="ECO:0000313" key="2">
    <source>
        <dbReference type="Proteomes" id="UP000230000"/>
    </source>
</evidence>
<sequence>MNKGLFLLCGMKWMLVLWMMWALTGCNHPPTPRPRGYFRIDLPQKKYQLFDKPGYPYTFEYPVYAEIVKDTVFFDTIPENPYWINIVFPGLNGKIYLTYKVISKKQPLQTLLNQVFEMTDQHDYKADYRDEIRIHTPYHVDGIFFSLGGDVASAKQFFVTDSTTHFLRGALYFYAVPNADSLAPVNRFVEQDMWHLIHTLRWR</sequence>
<comment type="caution">
    <text evidence="1">The sequence shown here is derived from an EMBL/GenBank/DDBJ whole genome shotgun (WGS) entry which is preliminary data.</text>
</comment>
<dbReference type="Pfam" id="PF25593">
    <property type="entry name" value="GldD_lipo"/>
    <property type="match status" value="1"/>
</dbReference>
<dbReference type="InterPro" id="IPR019850">
    <property type="entry name" value="GldD-like"/>
</dbReference>
<proteinExistence type="predicted"/>
<accession>A0A2M9CRM8</accession>
<dbReference type="Proteomes" id="UP000230000">
    <property type="component" value="Unassembled WGS sequence"/>
</dbReference>
<protein>
    <submittedName>
        <fullName evidence="1">Gliding motility-associated lipoprotein GldD</fullName>
    </submittedName>
</protein>
<keyword evidence="2" id="KW-1185">Reference proteome</keyword>
<dbReference type="PROSITE" id="PS51257">
    <property type="entry name" value="PROKAR_LIPOPROTEIN"/>
    <property type="match status" value="1"/>
</dbReference>
<name>A0A2M9CRM8_9BACT</name>
<keyword evidence="1" id="KW-0449">Lipoprotein</keyword>
<evidence type="ECO:0000313" key="1">
    <source>
        <dbReference type="EMBL" id="PJJ74564.1"/>
    </source>
</evidence>
<organism evidence="1 2">
    <name type="scientific">Thermoflavifilum aggregans</name>
    <dbReference type="NCBI Taxonomy" id="454188"/>
    <lineage>
        <taxon>Bacteria</taxon>
        <taxon>Pseudomonadati</taxon>
        <taxon>Bacteroidota</taxon>
        <taxon>Chitinophagia</taxon>
        <taxon>Chitinophagales</taxon>
        <taxon>Chitinophagaceae</taxon>
        <taxon>Thermoflavifilum</taxon>
    </lineage>
</organism>